<proteinExistence type="predicted"/>
<dbReference type="Proteomes" id="UP000001279">
    <property type="component" value="Chromosome"/>
</dbReference>
<name>G2SQP3_LIGR2</name>
<dbReference type="HOGENOM" id="CLU_2954849_0_0_9"/>
<protein>
    <submittedName>
        <fullName evidence="1">Uncharacterized protein</fullName>
    </submittedName>
</protein>
<keyword evidence="2" id="KW-1185">Reference proteome</keyword>
<gene>
    <name evidence="1" type="ordered locus">LRC_14390</name>
</gene>
<dbReference type="EMBL" id="CP003032">
    <property type="protein sequence ID" value="AEN78690.1"/>
    <property type="molecule type" value="Genomic_DNA"/>
</dbReference>
<evidence type="ECO:0000313" key="1">
    <source>
        <dbReference type="EMBL" id="AEN78690.1"/>
    </source>
</evidence>
<dbReference type="AlphaFoldDB" id="G2SQP3"/>
<dbReference type="KEGG" id="lrm:LRC_14390"/>
<dbReference type="PATRIC" id="fig|1069534.5.peg.1540"/>
<reference evidence="1 2" key="1">
    <citation type="journal article" date="2011" name="Microb. Cell Fact.">
        <title>Genome sequences and comparative genomics of two Lactobacillus ruminis strains from the bovine and human intestinal tracts.</title>
        <authorList>
            <person name="Forde B.M."/>
            <person name="Neville B.A."/>
            <person name="O'Donnell M.M."/>
            <person name="Riboulet-Bisson E."/>
            <person name="Claesson M.J."/>
            <person name="Coghlan A."/>
            <person name="Ross R.P."/>
            <person name="O'Toole P.W."/>
        </authorList>
    </citation>
    <scope>NUCLEOTIDE SEQUENCE [LARGE SCALE GENOMIC DNA]</scope>
    <source>
        <strain evidence="2">ATCC 27782 / RF3</strain>
    </source>
</reference>
<accession>G2SQP3</accession>
<evidence type="ECO:0000313" key="2">
    <source>
        <dbReference type="Proteomes" id="UP000001279"/>
    </source>
</evidence>
<sequence>MIEQEMLSTAFDKKLFSCSKIEKMPGQNQSTCGLLCSAFNSRGKRDFFSQALFNYVCPL</sequence>
<organism evidence="1 2">
    <name type="scientific">Ligilactobacillus ruminis (strain ATCC 27782 / RF3)</name>
    <name type="common">Lactobacillus ruminis</name>
    <dbReference type="NCBI Taxonomy" id="1069534"/>
    <lineage>
        <taxon>Bacteria</taxon>
        <taxon>Bacillati</taxon>
        <taxon>Bacillota</taxon>
        <taxon>Bacilli</taxon>
        <taxon>Lactobacillales</taxon>
        <taxon>Lactobacillaceae</taxon>
        <taxon>Ligilactobacillus</taxon>
    </lineage>
</organism>